<proteinExistence type="predicted"/>
<reference evidence="1 2" key="1">
    <citation type="submission" date="2019-06" db="EMBL/GenBank/DDBJ databases">
        <title>Thermococcus indicus sp. nov., a Fe(III)-reducing hyperthermophilic archaeon isolated from the Onnuri vent field of the Central Indian Ocean ridge.</title>
        <authorList>
            <person name="Lim J.K."/>
            <person name="Kim Y.J."/>
            <person name="Kwon K.K."/>
        </authorList>
    </citation>
    <scope>NUCLEOTIDE SEQUENCE [LARGE SCALE GENOMIC DNA]</scope>
    <source>
        <strain evidence="1 2">IOH1</strain>
    </source>
</reference>
<keyword evidence="2" id="KW-1185">Reference proteome</keyword>
<dbReference type="EMBL" id="CP040846">
    <property type="protein sequence ID" value="QDA30492.1"/>
    <property type="molecule type" value="Genomic_DNA"/>
</dbReference>
<protein>
    <submittedName>
        <fullName evidence="1">Uncharacterized protein</fullName>
    </submittedName>
</protein>
<dbReference type="Pfam" id="PF03192">
    <property type="entry name" value="DUF257"/>
    <property type="match status" value="1"/>
</dbReference>
<dbReference type="Gene3D" id="3.40.50.11570">
    <property type="entry name" value="Protein of unknown function DUF257"/>
    <property type="match status" value="1"/>
</dbReference>
<dbReference type="KEGG" id="tic:FH039_01115"/>
<dbReference type="OrthoDB" id="95564at2157"/>
<dbReference type="RefSeq" id="WP_139679882.1">
    <property type="nucleotide sequence ID" value="NZ_CP040846.1"/>
</dbReference>
<gene>
    <name evidence="1" type="ORF">FH039_01115</name>
</gene>
<sequence length="205" mass="23521">MNLKEYMREIKPGETVLIEHTSVSPYPVLLHAIGDVHGWERILVVDVIDSFLPVLRWLRLAGAEIPRLKRVKAGGTSNWGEIIFEVNPHNDPAIFLSRFVRGIRDYYKRNPGTITVVMNPERLIPLQDNSPRFILNLADLASTFLGNTSRKTFYFVNRELSEERYLALLEEAFTRVVAVDNDGTVRVRKSPNLDEENAELTRDMD</sequence>
<dbReference type="AlphaFoldDB" id="A0A4Y5SJW3"/>
<evidence type="ECO:0000313" key="1">
    <source>
        <dbReference type="EMBL" id="QDA30492.1"/>
    </source>
</evidence>
<accession>A0A4Y5SJW3</accession>
<dbReference type="Proteomes" id="UP000306007">
    <property type="component" value="Chromosome"/>
</dbReference>
<evidence type="ECO:0000313" key="2">
    <source>
        <dbReference type="Proteomes" id="UP000306007"/>
    </source>
</evidence>
<name>A0A4Y5SJW3_9EURY</name>
<dbReference type="InterPro" id="IPR005489">
    <property type="entry name" value="DUF257"/>
</dbReference>
<dbReference type="GeneID" id="40473741"/>
<organism evidence="1 2">
    <name type="scientific">Thermococcus indicus</name>
    <dbReference type="NCBI Taxonomy" id="2586643"/>
    <lineage>
        <taxon>Archaea</taxon>
        <taxon>Methanobacteriati</taxon>
        <taxon>Methanobacteriota</taxon>
        <taxon>Thermococci</taxon>
        <taxon>Thermococcales</taxon>
        <taxon>Thermococcaceae</taxon>
        <taxon>Thermococcus</taxon>
    </lineage>
</organism>